<accession>A0A1G2CF01</accession>
<evidence type="ECO:0000313" key="2">
    <source>
        <dbReference type="Proteomes" id="UP000178880"/>
    </source>
</evidence>
<comment type="caution">
    <text evidence="1">The sequence shown here is derived from an EMBL/GenBank/DDBJ whole genome shotgun (WGS) entry which is preliminary data.</text>
</comment>
<dbReference type="Proteomes" id="UP000178880">
    <property type="component" value="Unassembled WGS sequence"/>
</dbReference>
<organism evidence="1 2">
    <name type="scientific">Candidatus Liptonbacteria bacterium RIFCSPLOWO2_01_FULL_52_25</name>
    <dbReference type="NCBI Taxonomy" id="1798650"/>
    <lineage>
        <taxon>Bacteria</taxon>
        <taxon>Candidatus Liptoniibacteriota</taxon>
    </lineage>
</organism>
<dbReference type="AlphaFoldDB" id="A0A1G2CF01"/>
<reference evidence="1 2" key="1">
    <citation type="journal article" date="2016" name="Nat. Commun.">
        <title>Thousands of microbial genomes shed light on interconnected biogeochemical processes in an aquifer system.</title>
        <authorList>
            <person name="Anantharaman K."/>
            <person name="Brown C.T."/>
            <person name="Hug L.A."/>
            <person name="Sharon I."/>
            <person name="Castelle C.J."/>
            <person name="Probst A.J."/>
            <person name="Thomas B.C."/>
            <person name="Singh A."/>
            <person name="Wilkins M.J."/>
            <person name="Karaoz U."/>
            <person name="Brodie E.L."/>
            <person name="Williams K.H."/>
            <person name="Hubbard S.S."/>
            <person name="Banfield J.F."/>
        </authorList>
    </citation>
    <scope>NUCLEOTIDE SEQUENCE [LARGE SCALE GENOMIC DNA]</scope>
</reference>
<protein>
    <submittedName>
        <fullName evidence="1">Uncharacterized protein</fullName>
    </submittedName>
</protein>
<name>A0A1G2CF01_9BACT</name>
<dbReference type="EMBL" id="MHLA01000010">
    <property type="protein sequence ID" value="OGY99978.1"/>
    <property type="molecule type" value="Genomic_DNA"/>
</dbReference>
<dbReference type="STRING" id="1798650.A2945_00525"/>
<sequence length="100" mass="11667">MDFLKYALWPAVKVRLTYWWWVVKYDGKKNIPPDVVFGRMAASMKRTSDNLVQALRTFPPDMDEKEKAKFMNLLLEAGALENEVQKIKMKKLTEGEKTKA</sequence>
<proteinExistence type="predicted"/>
<gene>
    <name evidence="1" type="ORF">A2945_00525</name>
</gene>
<evidence type="ECO:0000313" key="1">
    <source>
        <dbReference type="EMBL" id="OGY99978.1"/>
    </source>
</evidence>